<gene>
    <name evidence="1" type="ORF">AbSZ3_43</name>
</gene>
<proteinExistence type="predicted"/>
<dbReference type="EMBL" id="MW151244">
    <property type="protein sequence ID" value="QPB10408.1"/>
    <property type="molecule type" value="Genomic_DNA"/>
</dbReference>
<reference evidence="1" key="1">
    <citation type="submission" date="2020-10" db="EMBL/GenBank/DDBJ databases">
        <title>Clinical experience of personalized bacteriophage therapy in a case of hospital-acquired pneumonia with carbapenem-resistant Acinetobacter baumannii.</title>
        <authorList>
            <person name="Tan X."/>
            <person name="Ma Y."/>
        </authorList>
    </citation>
    <scope>NUCLEOTIDE SEQUENCE</scope>
</reference>
<dbReference type="Proteomes" id="UP000663632">
    <property type="component" value="Segment"/>
</dbReference>
<name>A0A873WEW6_9CAUD</name>
<protein>
    <submittedName>
        <fullName evidence="1">Uncharacterized protein</fullName>
    </submittedName>
</protein>
<evidence type="ECO:0000313" key="2">
    <source>
        <dbReference type="Proteomes" id="UP000663632"/>
    </source>
</evidence>
<accession>A0A873WEW6</accession>
<organism evidence="1 2">
    <name type="scientific">Acinetobacter phage Ab_SZ3</name>
    <dbReference type="NCBI Taxonomy" id="2781361"/>
    <lineage>
        <taxon>Viruses</taxon>
        <taxon>Duplodnaviria</taxon>
        <taxon>Heunggongvirae</taxon>
        <taxon>Uroviricota</taxon>
        <taxon>Caudoviricetes</taxon>
        <taxon>Lokivirus</taxon>
        <taxon>Lokivirus IMEAB3</taxon>
    </lineage>
</organism>
<evidence type="ECO:0000313" key="1">
    <source>
        <dbReference type="EMBL" id="QPB10408.1"/>
    </source>
</evidence>
<sequence length="75" mass="8638">MVEKIELFKTSDGELFEQENEAVNHQLILDLVEAFGEVRWIETVDPKDMKAFLLENKTEILKLYGMVAPVWGIKG</sequence>